<feature type="binding site" evidence="9">
    <location>
        <position position="406"/>
    </location>
    <ligand>
        <name>Mg(2+)</name>
        <dbReference type="ChEBI" id="CHEBI:18420"/>
        <label>2</label>
    </ligand>
</feature>
<keyword evidence="9" id="KW-0460">Magnesium</keyword>
<feature type="binding site" evidence="9">
    <location>
        <position position="405"/>
    </location>
    <ligand>
        <name>Mg(2+)</name>
        <dbReference type="ChEBI" id="CHEBI:18420"/>
        <label>2</label>
    </ligand>
</feature>
<evidence type="ECO:0000256" key="9">
    <source>
        <dbReference type="PIRSR" id="PIRSR605093-1"/>
    </source>
</evidence>
<evidence type="ECO:0000256" key="5">
    <source>
        <dbReference type="ARBA" id="ARBA00022741"/>
    </source>
</evidence>
<evidence type="ECO:0000256" key="4">
    <source>
        <dbReference type="ARBA" id="ARBA00022695"/>
    </source>
</evidence>
<evidence type="ECO:0000256" key="8">
    <source>
        <dbReference type="ARBA" id="ARBA00048744"/>
    </source>
</evidence>
<keyword evidence="6" id="KW-0693">Viral RNA replication</keyword>
<keyword evidence="2 12" id="KW-0696">RNA-directed RNA polymerase</keyword>
<feature type="compositionally biased region" description="Basic and acidic residues" evidence="10">
    <location>
        <begin position="565"/>
        <end position="577"/>
    </location>
</feature>
<dbReference type="GeneID" id="80400428"/>
<organism evidence="12 13">
    <name type="scientific">ssRNA phage SRR6960549_9</name>
    <dbReference type="NCBI Taxonomy" id="2786546"/>
    <lineage>
        <taxon>Viruses</taxon>
        <taxon>Riboviria</taxon>
        <taxon>Orthornavirae</taxon>
        <taxon>Lenarviricota</taxon>
        <taxon>Leviviricetes</taxon>
        <taxon>Timlovirales</taxon>
        <taxon>Steitzviridae</taxon>
        <taxon>Lihvevirus</taxon>
        <taxon>Lihvevirus borborenecus</taxon>
    </lineage>
</organism>
<evidence type="ECO:0000256" key="3">
    <source>
        <dbReference type="ARBA" id="ARBA00022679"/>
    </source>
</evidence>
<evidence type="ECO:0000256" key="1">
    <source>
        <dbReference type="ARBA" id="ARBA00012494"/>
    </source>
</evidence>
<evidence type="ECO:0000313" key="12">
    <source>
        <dbReference type="EMBL" id="DAD52603.1"/>
    </source>
</evidence>
<gene>
    <name evidence="12" type="primary">SRR6960549_9_3</name>
</gene>
<dbReference type="PROSITE" id="PS50522">
    <property type="entry name" value="RDRP_PHAGE"/>
    <property type="match status" value="1"/>
</dbReference>
<dbReference type="InterPro" id="IPR043502">
    <property type="entry name" value="DNA/RNA_pol_sf"/>
</dbReference>
<evidence type="ECO:0000256" key="7">
    <source>
        <dbReference type="ARBA" id="ARBA00030248"/>
    </source>
</evidence>
<reference evidence="12" key="1">
    <citation type="submission" date="2020-09" db="EMBL/GenBank/DDBJ databases">
        <title>Leviviricetes taxonomy.</title>
        <authorList>
            <person name="Stockdale S.R."/>
            <person name="Callanan J."/>
            <person name="Adriaenssens E.M."/>
            <person name="Kuhn J.H."/>
            <person name="Rumnieks J."/>
            <person name="Shkoporov A."/>
            <person name="Draper L.A."/>
            <person name="Ross P."/>
            <person name="Hill C."/>
        </authorList>
    </citation>
    <scope>NUCLEOTIDE SEQUENCE</scope>
</reference>
<dbReference type="RefSeq" id="YP_010770871.1">
    <property type="nucleotide sequence ID" value="NC_074416.1"/>
</dbReference>
<accession>A0A8S5L4Y3</accession>
<dbReference type="Pfam" id="PF03431">
    <property type="entry name" value="RNA_replicase_B"/>
    <property type="match status" value="1"/>
</dbReference>
<evidence type="ECO:0000256" key="2">
    <source>
        <dbReference type="ARBA" id="ARBA00022484"/>
    </source>
</evidence>
<keyword evidence="4" id="KW-0548">Nucleotidyltransferase</keyword>
<feature type="binding site" evidence="9">
    <location>
        <position position="311"/>
    </location>
    <ligand>
        <name>Mg(2+)</name>
        <dbReference type="ChEBI" id="CHEBI:18420"/>
        <label>2</label>
    </ligand>
</feature>
<dbReference type="InterPro" id="IPR005093">
    <property type="entry name" value="RNArep_beta"/>
</dbReference>
<dbReference type="EMBL" id="BK014152">
    <property type="protein sequence ID" value="DAD52603.1"/>
    <property type="molecule type" value="Genomic_RNA"/>
</dbReference>
<dbReference type="EC" id="2.7.7.48" evidence="1"/>
<dbReference type="Proteomes" id="UP000676893">
    <property type="component" value="Segment"/>
</dbReference>
<proteinExistence type="predicted"/>
<name>A0A8S5L4Y3_9VIRU</name>
<evidence type="ECO:0000313" key="13">
    <source>
        <dbReference type="Proteomes" id="UP000676893"/>
    </source>
</evidence>
<keyword evidence="5" id="KW-0547">Nucleotide-binding</keyword>
<comment type="cofactor">
    <cofactor evidence="9">
        <name>Mg(2+)</name>
        <dbReference type="ChEBI" id="CHEBI:18420"/>
    </cofactor>
    <text evidence="9">Binds 2 Mg(2+) per subunit.</text>
</comment>
<keyword evidence="3" id="KW-0808">Transferase</keyword>
<evidence type="ECO:0000256" key="6">
    <source>
        <dbReference type="ARBA" id="ARBA00022953"/>
    </source>
</evidence>
<protein>
    <recommendedName>
        <fullName evidence="1">RNA-directed RNA polymerase</fullName>
        <ecNumber evidence="1">2.7.7.48</ecNumber>
    </recommendedName>
    <alternativeName>
        <fullName evidence="7">RNA replicase beta chain</fullName>
    </alternativeName>
</protein>
<sequence length="596" mass="67214">MKSLELTTTMLQELGVKYSIETTRDRKTVSERCAKEGESFLTITLPNLEKALLTALDQGFFVSDLWPGFRRGKGGLPAFMQGFLRRIFARHEGGKWYIENDSVTVASLVRDLRQVLALHGKIFRVCSPTRERQAKRQFVETDRALDYTLSPLVMELFQELYGEALHRVEKRLFDGDGLVMKHGPGAVAERLSQNQKWTFPYWTTALQSVLPWWESIRTPGEVICEGDDAAPEMLDAKPSSRLVSVPKTAKAPRLIAIEPVAHQFVQQGLFSLIEDEVCKTPVWRAINWRDQERNRNLAREGSRDGRLATIDLSEASDRVSWGLVKDLLSRHRYLLRWIDACRSESIDVDGSNLSLKKFASMGSALTFPIETMVFYAIALAGVVENVPEARRLARSDEVKVSAYGDDIVVPASKMHKVVSTLEAHGFRVNAAKSFGLGLFRESCGGDYFAGVDVGIVRVRAAVDDSRTPEWVEKTLNLRNRLFDAGYYGCTSVVDKWLGDNVPYLPVGHPSLGRWTYDEEKLTSRFNSDLQRLEYRSLVIRRNKPSDPLSGWAALRKCLIPRRGDKPLEEKHLQETGRPRSASTKFGWTAASLSRGV</sequence>
<keyword evidence="13" id="KW-1185">Reference proteome</keyword>
<dbReference type="SUPFAM" id="SSF56672">
    <property type="entry name" value="DNA/RNA polymerases"/>
    <property type="match status" value="1"/>
</dbReference>
<feature type="region of interest" description="Disordered" evidence="10">
    <location>
        <begin position="565"/>
        <end position="584"/>
    </location>
</feature>
<evidence type="ECO:0000256" key="10">
    <source>
        <dbReference type="SAM" id="MobiDB-lite"/>
    </source>
</evidence>
<dbReference type="GO" id="GO:0046872">
    <property type="term" value="F:metal ion binding"/>
    <property type="evidence" value="ECO:0007669"/>
    <property type="project" value="UniProtKB-KW"/>
</dbReference>
<dbReference type="GO" id="GO:0039694">
    <property type="term" value="P:viral RNA genome replication"/>
    <property type="evidence" value="ECO:0007669"/>
    <property type="project" value="InterPro"/>
</dbReference>
<dbReference type="GO" id="GO:0000166">
    <property type="term" value="F:nucleotide binding"/>
    <property type="evidence" value="ECO:0007669"/>
    <property type="project" value="UniProtKB-KW"/>
</dbReference>
<dbReference type="InterPro" id="IPR007096">
    <property type="entry name" value="RNA-dir_Rpol_cat_phage"/>
</dbReference>
<feature type="domain" description="RdRp catalytic" evidence="11">
    <location>
        <begin position="296"/>
        <end position="437"/>
    </location>
</feature>
<comment type="catalytic activity">
    <reaction evidence="8">
        <text>RNA(n) + a ribonucleoside 5'-triphosphate = RNA(n+1) + diphosphate</text>
        <dbReference type="Rhea" id="RHEA:21248"/>
        <dbReference type="Rhea" id="RHEA-COMP:14527"/>
        <dbReference type="Rhea" id="RHEA-COMP:17342"/>
        <dbReference type="ChEBI" id="CHEBI:33019"/>
        <dbReference type="ChEBI" id="CHEBI:61557"/>
        <dbReference type="ChEBI" id="CHEBI:140395"/>
        <dbReference type="EC" id="2.7.7.48"/>
    </reaction>
</comment>
<evidence type="ECO:0000259" key="11">
    <source>
        <dbReference type="PROSITE" id="PS50522"/>
    </source>
</evidence>
<keyword evidence="9" id="KW-0479">Metal-binding</keyword>
<dbReference type="GO" id="GO:0003968">
    <property type="term" value="F:RNA-directed RNA polymerase activity"/>
    <property type="evidence" value="ECO:0007669"/>
    <property type="project" value="UniProtKB-KW"/>
</dbReference>
<dbReference type="KEGG" id="vg:80400428"/>